<feature type="domain" description="DDH" evidence="3">
    <location>
        <begin position="65"/>
        <end position="216"/>
    </location>
</feature>
<name>A0A554N945_9EURY</name>
<dbReference type="EMBL" id="QMDX01000005">
    <property type="protein sequence ID" value="TSD13875.1"/>
    <property type="molecule type" value="Genomic_DNA"/>
</dbReference>
<dbReference type="PANTHER" id="PTHR47618">
    <property type="entry name" value="BIFUNCTIONAL OLIGORIBONUCLEASE AND PAP PHOSPHATASE NRNA"/>
    <property type="match status" value="1"/>
</dbReference>
<keyword evidence="2" id="KW-1133">Transmembrane helix</keyword>
<proteinExistence type="predicted"/>
<evidence type="ECO:0000259" key="3">
    <source>
        <dbReference type="Pfam" id="PF01368"/>
    </source>
</evidence>
<dbReference type="Pfam" id="PF02272">
    <property type="entry name" value="DHHA1"/>
    <property type="match status" value="1"/>
</dbReference>
<sequence>MGSASGVGTPVTGVIGSPLDGDPALVGGVAVAVVAVAGALLFVRLRSDRTRGQELRSALAARREVAILTHPNPDPDALACALAVRELAAVVDTDAPIYYPGEIRHEENLALVRELGIDATRLRDGSDLAGRDVVLVDHNQPRGFAGAGSIAPYAVVDHHPGGGEGTAFTDVRTAYGACASLLAEYLQALGWRTDPSESGGEPMVSEGLATALVYGIRSDTAGFTRGCTAAEFDAAAYCSERADPDTIERVAAPPMSPTKMEVRARAVLDRVQRGAFVCTHAGNVPSPDTVARAADDLLRLESVRAVVVAGRCDGTLHLSGRAVEDSVHIGEVLSTAIEGIPMADAGGHGRMGGGQLSVDHMAGLGPGDGVGADQLFEGIFAVMASQDPEGAPADPAEPLDPVTIDADAESATSENQSPDDPDPGRPN</sequence>
<keyword evidence="6" id="KW-1185">Reference proteome</keyword>
<dbReference type="RefSeq" id="WP_144261924.1">
    <property type="nucleotide sequence ID" value="NZ_QMDX01000005.1"/>
</dbReference>
<gene>
    <name evidence="5" type="ORF">DP107_09495</name>
</gene>
<dbReference type="InterPro" id="IPR001667">
    <property type="entry name" value="DDH_dom"/>
</dbReference>
<dbReference type="InterPro" id="IPR038763">
    <property type="entry name" value="DHH_sf"/>
</dbReference>
<dbReference type="GO" id="GO:0003676">
    <property type="term" value="F:nucleic acid binding"/>
    <property type="evidence" value="ECO:0007669"/>
    <property type="project" value="InterPro"/>
</dbReference>
<evidence type="ECO:0000256" key="2">
    <source>
        <dbReference type="SAM" id="Phobius"/>
    </source>
</evidence>
<evidence type="ECO:0000256" key="1">
    <source>
        <dbReference type="SAM" id="MobiDB-lite"/>
    </source>
</evidence>
<feature type="transmembrane region" description="Helical" evidence="2">
    <location>
        <begin position="24"/>
        <end position="43"/>
    </location>
</feature>
<keyword evidence="2" id="KW-0812">Transmembrane</keyword>
<keyword evidence="2" id="KW-0472">Membrane</keyword>
<comment type="caution">
    <text evidence="5">The sequence shown here is derived from an EMBL/GenBank/DDBJ whole genome shotgun (WGS) entry which is preliminary data.</text>
</comment>
<dbReference type="OrthoDB" id="194842at2157"/>
<dbReference type="InParanoid" id="A0A554N945"/>
<feature type="compositionally biased region" description="Low complexity" evidence="1">
    <location>
        <begin position="387"/>
        <end position="401"/>
    </location>
</feature>
<dbReference type="InterPro" id="IPR003156">
    <property type="entry name" value="DHHA1_dom"/>
</dbReference>
<dbReference type="AlphaFoldDB" id="A0A554N945"/>
<dbReference type="Proteomes" id="UP000319894">
    <property type="component" value="Unassembled WGS sequence"/>
</dbReference>
<organism evidence="5 6">
    <name type="scientific">Haloglomus irregulare</name>
    <dbReference type="NCBI Taxonomy" id="2234134"/>
    <lineage>
        <taxon>Archaea</taxon>
        <taxon>Methanobacteriati</taxon>
        <taxon>Methanobacteriota</taxon>
        <taxon>Stenosarchaea group</taxon>
        <taxon>Halobacteria</taxon>
        <taxon>Halobacteriales</taxon>
        <taxon>Natronomonadaceae</taxon>
        <taxon>Haloglomus</taxon>
    </lineage>
</organism>
<dbReference type="Gene3D" id="3.90.1640.10">
    <property type="entry name" value="inorganic pyrophosphatase (n-terminal core)"/>
    <property type="match status" value="1"/>
</dbReference>
<feature type="region of interest" description="Disordered" evidence="1">
    <location>
        <begin position="385"/>
        <end position="427"/>
    </location>
</feature>
<dbReference type="Pfam" id="PF01368">
    <property type="entry name" value="DHH"/>
    <property type="match status" value="1"/>
</dbReference>
<evidence type="ECO:0000313" key="6">
    <source>
        <dbReference type="Proteomes" id="UP000319894"/>
    </source>
</evidence>
<evidence type="ECO:0000313" key="5">
    <source>
        <dbReference type="EMBL" id="TSD13875.1"/>
    </source>
</evidence>
<evidence type="ECO:0000259" key="4">
    <source>
        <dbReference type="Pfam" id="PF02272"/>
    </source>
</evidence>
<dbReference type="PANTHER" id="PTHR47618:SF1">
    <property type="entry name" value="BIFUNCTIONAL OLIGORIBONUCLEASE AND PAP PHOSPHATASE NRNA"/>
    <property type="match status" value="1"/>
</dbReference>
<feature type="domain" description="DHHA1" evidence="4">
    <location>
        <begin position="284"/>
        <end position="357"/>
    </location>
</feature>
<accession>A0A554N945</accession>
<protein>
    <submittedName>
        <fullName evidence="5">Bifunctional oligoribonuclease/PAP phosphatase NrnA</fullName>
    </submittedName>
</protein>
<dbReference type="InterPro" id="IPR051319">
    <property type="entry name" value="Oligoribo/pAp-PDE_c-di-AMP_PDE"/>
</dbReference>
<dbReference type="SUPFAM" id="SSF64182">
    <property type="entry name" value="DHH phosphoesterases"/>
    <property type="match status" value="1"/>
</dbReference>
<reference evidence="5 6" key="1">
    <citation type="submission" date="2018-06" db="EMBL/GenBank/DDBJ databases">
        <title>Natronomonas sp. F16-60 a new haloarchaeon isolated from a solar saltern of Isla Cristina, Huelva, Spain.</title>
        <authorList>
            <person name="Duran-Viseras A."/>
            <person name="Sanchez-Porro C."/>
            <person name="Ventosa A."/>
        </authorList>
    </citation>
    <scope>NUCLEOTIDE SEQUENCE [LARGE SCALE GENOMIC DNA]</scope>
    <source>
        <strain evidence="5 6">F16-60</strain>
    </source>
</reference>